<accession>A0A4Q5ABA2</accession>
<evidence type="ECO:0000313" key="2">
    <source>
        <dbReference type="Proteomes" id="UP000294221"/>
    </source>
</evidence>
<gene>
    <name evidence="1" type="ORF">PG2054B_0355</name>
</gene>
<name>A0A4Q5ABA2_9BIFI</name>
<dbReference type="Proteomes" id="UP000294221">
    <property type="component" value="Unassembled WGS sequence"/>
</dbReference>
<proteinExistence type="predicted"/>
<dbReference type="AlphaFoldDB" id="A0A4Q5ABA2"/>
<sequence>MTSTLLSLATKGAVAVYPGSAAGYRGIDLSRADCVSVGERAARRAAARIRAGGPAGVRLQPDAGRLKDWRQGYAWLRGFEDACNAEYQALRATVPVGAGARRAWHAGHGRLGAHRAHLHGCIRADCARACHLAAAVVRFRVRDVGEPEASAHSAGRGLCRPSGRFDAVHGGFQRIRRPRRVRHRAVGSVHGLCGGLWHQRQAHGADGARLPAACRPAVGRRARIQRWPRVLVRAPQPRHALARQRHPLRVWMCCGRWVVRIDGLQQLLVGGRGGAR</sequence>
<reference evidence="1 2" key="1">
    <citation type="submission" date="2018-12" db="EMBL/GenBank/DDBJ databases">
        <title>Unveiling genomic diversity among members of the Bifidobacterium pseudolongum species, a widely distributed gut commensal of the animal kingdom.</title>
        <authorList>
            <person name="Lugli G.A."/>
            <person name="Duranti S."/>
            <person name="Albert K."/>
            <person name="Mancabelli L."/>
            <person name="Napoli S."/>
            <person name="Viappiani A."/>
            <person name="Anzalone R."/>
            <person name="Longhi G."/>
            <person name="Milani C."/>
            <person name="Turroni F."/>
            <person name="Alessandri G."/>
            <person name="Sela D.A."/>
            <person name="Van Sinderen D."/>
            <person name="Ventura M."/>
        </authorList>
    </citation>
    <scope>NUCLEOTIDE SEQUENCE [LARGE SCALE GENOMIC DNA]</scope>
    <source>
        <strain evidence="1 2">2054B</strain>
    </source>
</reference>
<protein>
    <submittedName>
        <fullName evidence="1">Uncharacterized protein</fullName>
    </submittedName>
</protein>
<organism evidence="1 2">
    <name type="scientific">Bifidobacterium pseudolongum subsp. pseudolongum</name>
    <dbReference type="NCBI Taxonomy" id="31954"/>
    <lineage>
        <taxon>Bacteria</taxon>
        <taxon>Bacillati</taxon>
        <taxon>Actinomycetota</taxon>
        <taxon>Actinomycetes</taxon>
        <taxon>Bifidobacteriales</taxon>
        <taxon>Bifidobacteriaceae</taxon>
        <taxon>Bifidobacterium</taxon>
    </lineage>
</organism>
<comment type="caution">
    <text evidence="1">The sequence shown here is derived from an EMBL/GenBank/DDBJ whole genome shotgun (WGS) entry which is preliminary data.</text>
</comment>
<evidence type="ECO:0000313" key="1">
    <source>
        <dbReference type="EMBL" id="RYQ21873.1"/>
    </source>
</evidence>
<dbReference type="EMBL" id="RYUN01000006">
    <property type="protein sequence ID" value="RYQ21873.1"/>
    <property type="molecule type" value="Genomic_DNA"/>
</dbReference>